<evidence type="ECO:0000313" key="1">
    <source>
        <dbReference type="EMBL" id="SUE95904.1"/>
    </source>
</evidence>
<sequence>MSKAIEKWLAPLDQLSHLECDGMTRVISHLLDENGVDHCICSGLLTDLEKLYDSAVPGAEHVAVTHWWVELYDGHYIDFRARMWMGDLAPHGVFQPKFGRFEYRVIDKQNRLSRLPVEILSLMSGVNLKEWPPLSQS</sequence>
<dbReference type="Proteomes" id="UP000254260">
    <property type="component" value="Unassembled WGS sequence"/>
</dbReference>
<dbReference type="OrthoDB" id="489896at2"/>
<dbReference type="AlphaFoldDB" id="A0A379PPY8"/>
<name>A0A379PPY8_ECTME</name>
<organism evidence="1 2">
    <name type="scientific">Ectopseudomonas mendocina</name>
    <name type="common">Pseudomonas mendocina</name>
    <dbReference type="NCBI Taxonomy" id="300"/>
    <lineage>
        <taxon>Bacteria</taxon>
        <taxon>Pseudomonadati</taxon>
        <taxon>Pseudomonadota</taxon>
        <taxon>Gammaproteobacteria</taxon>
        <taxon>Pseudomonadales</taxon>
        <taxon>Pseudomonadaceae</taxon>
        <taxon>Ectopseudomonas</taxon>
    </lineage>
</organism>
<proteinExistence type="predicted"/>
<dbReference type="RefSeq" id="WP_115292761.1">
    <property type="nucleotide sequence ID" value="NZ_UGUU01000002.1"/>
</dbReference>
<evidence type="ECO:0000313" key="2">
    <source>
        <dbReference type="Proteomes" id="UP000254260"/>
    </source>
</evidence>
<protein>
    <submittedName>
        <fullName evidence="1">Uncharacterized protein</fullName>
    </submittedName>
</protein>
<gene>
    <name evidence="1" type="ORF">NCTC10899_05145</name>
</gene>
<dbReference type="EMBL" id="UGUU01000002">
    <property type="protein sequence ID" value="SUE95904.1"/>
    <property type="molecule type" value="Genomic_DNA"/>
</dbReference>
<reference evidence="1 2" key="1">
    <citation type="submission" date="2018-06" db="EMBL/GenBank/DDBJ databases">
        <authorList>
            <consortium name="Pathogen Informatics"/>
            <person name="Doyle S."/>
        </authorList>
    </citation>
    <scope>NUCLEOTIDE SEQUENCE [LARGE SCALE GENOMIC DNA]</scope>
    <source>
        <strain evidence="1 2">NCTC10899</strain>
    </source>
</reference>
<accession>A0A379PPY8</accession>